<dbReference type="PANTHER" id="PTHR12400">
    <property type="entry name" value="INOSITOL POLYPHOSPHATE KINASE"/>
    <property type="match status" value="1"/>
</dbReference>
<dbReference type="PANTHER" id="PTHR12400:SF51">
    <property type="entry name" value="INOSITOL POLYPHOSPHATE MULTIKINASE"/>
    <property type="match status" value="1"/>
</dbReference>
<comment type="caution">
    <text evidence="9">The sequence shown here is derived from an EMBL/GenBank/DDBJ whole genome shotgun (WGS) entry which is preliminary data.</text>
</comment>
<keyword evidence="10" id="KW-1185">Reference proteome</keyword>
<organism evidence="9 10">
    <name type="scientific">Cylicocyclus nassatus</name>
    <name type="common">Nematode worm</name>
    <dbReference type="NCBI Taxonomy" id="53992"/>
    <lineage>
        <taxon>Eukaryota</taxon>
        <taxon>Metazoa</taxon>
        <taxon>Ecdysozoa</taxon>
        <taxon>Nematoda</taxon>
        <taxon>Chromadorea</taxon>
        <taxon>Rhabditida</taxon>
        <taxon>Rhabditina</taxon>
        <taxon>Rhabditomorpha</taxon>
        <taxon>Strongyloidea</taxon>
        <taxon>Strongylidae</taxon>
        <taxon>Cylicocyclus</taxon>
    </lineage>
</organism>
<evidence type="ECO:0000313" key="9">
    <source>
        <dbReference type="EMBL" id="CAJ0602459.1"/>
    </source>
</evidence>
<evidence type="ECO:0000256" key="8">
    <source>
        <dbReference type="RuleBase" id="RU363090"/>
    </source>
</evidence>
<keyword evidence="3" id="KW-0547">Nucleotide-binding</keyword>
<evidence type="ECO:0000313" key="10">
    <source>
        <dbReference type="Proteomes" id="UP001176961"/>
    </source>
</evidence>
<keyword evidence="5" id="KW-0067">ATP-binding</keyword>
<dbReference type="SUPFAM" id="SSF56104">
    <property type="entry name" value="SAICAR synthase-like"/>
    <property type="match status" value="1"/>
</dbReference>
<dbReference type="GO" id="GO:0051765">
    <property type="term" value="F:inositol tetrakisphosphate kinase activity"/>
    <property type="evidence" value="ECO:0007669"/>
    <property type="project" value="TreeGrafter"/>
</dbReference>
<evidence type="ECO:0000256" key="7">
    <source>
        <dbReference type="ARBA" id="ARBA00036525"/>
    </source>
</evidence>
<dbReference type="GO" id="GO:0005634">
    <property type="term" value="C:nucleus"/>
    <property type="evidence" value="ECO:0007669"/>
    <property type="project" value="TreeGrafter"/>
</dbReference>
<dbReference type="InterPro" id="IPR038286">
    <property type="entry name" value="IPK_sf"/>
</dbReference>
<dbReference type="Pfam" id="PF03770">
    <property type="entry name" value="IPK"/>
    <property type="match status" value="1"/>
</dbReference>
<dbReference type="Proteomes" id="UP001176961">
    <property type="component" value="Unassembled WGS sequence"/>
</dbReference>
<keyword evidence="4 8" id="KW-0418">Kinase</keyword>
<evidence type="ECO:0000256" key="1">
    <source>
        <dbReference type="ARBA" id="ARBA00007374"/>
    </source>
</evidence>
<dbReference type="GO" id="GO:0008440">
    <property type="term" value="F:inositol-1,4,5-trisphosphate 3-kinase activity"/>
    <property type="evidence" value="ECO:0007669"/>
    <property type="project" value="TreeGrafter"/>
</dbReference>
<dbReference type="GO" id="GO:0005524">
    <property type="term" value="F:ATP binding"/>
    <property type="evidence" value="ECO:0007669"/>
    <property type="project" value="UniProtKB-KW"/>
</dbReference>
<comment type="catalytic activity">
    <reaction evidence="6">
        <text>1D-myo-inositol 1,4,5-trisphosphate + 2 ATP = 1D-myo-inositol 1,3,4,5,6-pentakisphosphate + 2 ADP + 2 H(+)</text>
        <dbReference type="Rhea" id="RHEA:32359"/>
        <dbReference type="ChEBI" id="CHEBI:15378"/>
        <dbReference type="ChEBI" id="CHEBI:30616"/>
        <dbReference type="ChEBI" id="CHEBI:57733"/>
        <dbReference type="ChEBI" id="CHEBI:203600"/>
        <dbReference type="ChEBI" id="CHEBI:456216"/>
        <dbReference type="EC" id="2.7.1.151"/>
    </reaction>
</comment>
<dbReference type="EMBL" id="CATQJL010000305">
    <property type="protein sequence ID" value="CAJ0602459.1"/>
    <property type="molecule type" value="Genomic_DNA"/>
</dbReference>
<gene>
    <name evidence="9" type="ORF">CYNAS_LOCUS14442</name>
</gene>
<sequence length="343" mass="39841">MRLNGLTVPWNILYRSFNVVFLHKQPRNRRYFDILLMEVPEQELPPSYEWFSEQIAGHHPSVIKNGKREIGILKKNGSDKVLKPKQDGLRGECEVNVYKLVERALRHGTSGEVDYDGRVEKPRGWENVREEDLKGLIELTPAFYGITTLSIDKEDHEFMILEDITVHYKRPAILDIKMGKITYDPFANKEKREKESGKYPPQKILGFRLLGYRMHRNNGEVIVKDKEWGKAHDEHNVLDGLHEFFSGRGTDPAVTSQVLEKMDRVRKWFAAQKSFQFYASSLLFVYENDPSLPSNVQIVMIDFSHVFPSNDKYDVNYIHGLETLYSKLQALHDSFLASSKQSH</sequence>
<evidence type="ECO:0000256" key="6">
    <source>
        <dbReference type="ARBA" id="ARBA00036164"/>
    </source>
</evidence>
<comment type="similarity">
    <text evidence="1 8">Belongs to the inositol phosphokinase (IPK) family.</text>
</comment>
<protein>
    <recommendedName>
        <fullName evidence="8">Kinase</fullName>
        <ecNumber evidence="8">2.7.-.-</ecNumber>
    </recommendedName>
</protein>
<dbReference type="Gene3D" id="3.30.470.160">
    <property type="entry name" value="Inositol polyphosphate kinase"/>
    <property type="match status" value="1"/>
</dbReference>
<proteinExistence type="inferred from homology"/>
<dbReference type="GO" id="GO:0032958">
    <property type="term" value="P:inositol phosphate biosynthetic process"/>
    <property type="evidence" value="ECO:0007669"/>
    <property type="project" value="InterPro"/>
</dbReference>
<dbReference type="GO" id="GO:0005737">
    <property type="term" value="C:cytoplasm"/>
    <property type="evidence" value="ECO:0007669"/>
    <property type="project" value="TreeGrafter"/>
</dbReference>
<dbReference type="InterPro" id="IPR005522">
    <property type="entry name" value="IPK"/>
</dbReference>
<evidence type="ECO:0000256" key="5">
    <source>
        <dbReference type="ARBA" id="ARBA00022840"/>
    </source>
</evidence>
<reference evidence="9" key="1">
    <citation type="submission" date="2023-07" db="EMBL/GenBank/DDBJ databases">
        <authorList>
            <consortium name="CYATHOMIX"/>
        </authorList>
    </citation>
    <scope>NUCLEOTIDE SEQUENCE</scope>
    <source>
        <strain evidence="9">N/A</strain>
    </source>
</reference>
<evidence type="ECO:0000256" key="2">
    <source>
        <dbReference type="ARBA" id="ARBA00022679"/>
    </source>
</evidence>
<accession>A0AA36H2F4</accession>
<name>A0AA36H2F4_CYLNA</name>
<keyword evidence="2 8" id="KW-0808">Transferase</keyword>
<dbReference type="AlphaFoldDB" id="A0AA36H2F4"/>
<comment type="catalytic activity">
    <reaction evidence="7">
        <text>1D-myo-inositol 1,3,4,6-tetrakisphosphate + ATP = 1D-myo-inositol 1,3,4,5,6-pentakisphosphate + ADP + H(+)</text>
        <dbReference type="Rhea" id="RHEA:12717"/>
        <dbReference type="ChEBI" id="CHEBI:15378"/>
        <dbReference type="ChEBI" id="CHEBI:30616"/>
        <dbReference type="ChEBI" id="CHEBI:57660"/>
        <dbReference type="ChEBI" id="CHEBI:57733"/>
        <dbReference type="ChEBI" id="CHEBI:456216"/>
        <dbReference type="EC" id="2.7.1.140"/>
    </reaction>
</comment>
<evidence type="ECO:0000256" key="3">
    <source>
        <dbReference type="ARBA" id="ARBA00022741"/>
    </source>
</evidence>
<dbReference type="EC" id="2.7.-.-" evidence="8"/>
<evidence type="ECO:0000256" key="4">
    <source>
        <dbReference type="ARBA" id="ARBA00022777"/>
    </source>
</evidence>